<reference evidence="1 2" key="1">
    <citation type="journal article" date="2019" name="Sci. Rep.">
        <title>Orb-weaving spider Araneus ventricosus genome elucidates the spidroin gene catalogue.</title>
        <authorList>
            <person name="Kono N."/>
            <person name="Nakamura H."/>
            <person name="Ohtoshi R."/>
            <person name="Moran D.A.P."/>
            <person name="Shinohara A."/>
            <person name="Yoshida Y."/>
            <person name="Fujiwara M."/>
            <person name="Mori M."/>
            <person name="Tomita M."/>
            <person name="Arakawa K."/>
        </authorList>
    </citation>
    <scope>NUCLEOTIDE SEQUENCE [LARGE SCALE GENOMIC DNA]</scope>
</reference>
<name>A0A4Y2VMC7_ARAVE</name>
<sequence>MLETRLHRRSAVYMSWCTSDLKLVTKRPPAGVVPLGRELQPDSPSPGFATVRDRWSSSTFPTRRVSSSLTLLMPTIDGFLTWRPTISILYVFQLKLLQAFRLSYELGSLTLV</sequence>
<dbReference type="AlphaFoldDB" id="A0A4Y2VMC7"/>
<evidence type="ECO:0000313" key="2">
    <source>
        <dbReference type="Proteomes" id="UP000499080"/>
    </source>
</evidence>
<dbReference type="Proteomes" id="UP000499080">
    <property type="component" value="Unassembled WGS sequence"/>
</dbReference>
<comment type="caution">
    <text evidence="1">The sequence shown here is derived from an EMBL/GenBank/DDBJ whole genome shotgun (WGS) entry which is preliminary data.</text>
</comment>
<proteinExistence type="predicted"/>
<keyword evidence="2" id="KW-1185">Reference proteome</keyword>
<evidence type="ECO:0000313" key="1">
    <source>
        <dbReference type="EMBL" id="GBO26329.1"/>
    </source>
</evidence>
<dbReference type="EMBL" id="BGPR01049341">
    <property type="protein sequence ID" value="GBO26329.1"/>
    <property type="molecule type" value="Genomic_DNA"/>
</dbReference>
<protein>
    <submittedName>
        <fullName evidence="1">Uncharacterized protein</fullName>
    </submittedName>
</protein>
<gene>
    <name evidence="1" type="ORF">AVEN_232480_1</name>
</gene>
<organism evidence="1 2">
    <name type="scientific">Araneus ventricosus</name>
    <name type="common">Orbweaver spider</name>
    <name type="synonym">Epeira ventricosa</name>
    <dbReference type="NCBI Taxonomy" id="182803"/>
    <lineage>
        <taxon>Eukaryota</taxon>
        <taxon>Metazoa</taxon>
        <taxon>Ecdysozoa</taxon>
        <taxon>Arthropoda</taxon>
        <taxon>Chelicerata</taxon>
        <taxon>Arachnida</taxon>
        <taxon>Araneae</taxon>
        <taxon>Araneomorphae</taxon>
        <taxon>Entelegynae</taxon>
        <taxon>Araneoidea</taxon>
        <taxon>Araneidae</taxon>
        <taxon>Araneus</taxon>
    </lineage>
</organism>
<accession>A0A4Y2VMC7</accession>